<sequence length="111" mass="12090">MRAMTRLNGPGATFCPSACTMCRLCAPWWIICAPVPHRALPSQQGRLEVLQNNAMRTMPGAFEMVQRLRNASETRLVPLATRVGKCIMGPSRGQSLPPDVEGVARGDSGWP</sequence>
<evidence type="ECO:0000313" key="2">
    <source>
        <dbReference type="EMBL" id="KAG0717906.1"/>
    </source>
</evidence>
<protein>
    <submittedName>
        <fullName evidence="2">Uncharacterized protein</fullName>
    </submittedName>
</protein>
<dbReference type="AlphaFoldDB" id="A0A8J4Y608"/>
<evidence type="ECO:0000313" key="3">
    <source>
        <dbReference type="Proteomes" id="UP000770661"/>
    </source>
</evidence>
<proteinExistence type="predicted"/>
<keyword evidence="3" id="KW-1185">Reference proteome</keyword>
<comment type="caution">
    <text evidence="2">The sequence shown here is derived from an EMBL/GenBank/DDBJ whole genome shotgun (WGS) entry which is preliminary data.</text>
</comment>
<evidence type="ECO:0000256" key="1">
    <source>
        <dbReference type="SAM" id="MobiDB-lite"/>
    </source>
</evidence>
<dbReference type="EMBL" id="JACEEZ010016917">
    <property type="protein sequence ID" value="KAG0717906.1"/>
    <property type="molecule type" value="Genomic_DNA"/>
</dbReference>
<dbReference type="Proteomes" id="UP000770661">
    <property type="component" value="Unassembled WGS sequence"/>
</dbReference>
<name>A0A8J4Y608_CHIOP</name>
<organism evidence="2 3">
    <name type="scientific">Chionoecetes opilio</name>
    <name type="common">Atlantic snow crab</name>
    <name type="synonym">Cancer opilio</name>
    <dbReference type="NCBI Taxonomy" id="41210"/>
    <lineage>
        <taxon>Eukaryota</taxon>
        <taxon>Metazoa</taxon>
        <taxon>Ecdysozoa</taxon>
        <taxon>Arthropoda</taxon>
        <taxon>Crustacea</taxon>
        <taxon>Multicrustacea</taxon>
        <taxon>Malacostraca</taxon>
        <taxon>Eumalacostraca</taxon>
        <taxon>Eucarida</taxon>
        <taxon>Decapoda</taxon>
        <taxon>Pleocyemata</taxon>
        <taxon>Brachyura</taxon>
        <taxon>Eubrachyura</taxon>
        <taxon>Majoidea</taxon>
        <taxon>Majidae</taxon>
        <taxon>Chionoecetes</taxon>
    </lineage>
</organism>
<dbReference type="OrthoDB" id="6373033at2759"/>
<accession>A0A8J4Y608</accession>
<feature type="region of interest" description="Disordered" evidence="1">
    <location>
        <begin position="90"/>
        <end position="111"/>
    </location>
</feature>
<reference evidence="2" key="1">
    <citation type="submission" date="2020-07" db="EMBL/GenBank/DDBJ databases">
        <title>The High-quality genome of the commercially important snow crab, Chionoecetes opilio.</title>
        <authorList>
            <person name="Jeong J.-H."/>
            <person name="Ryu S."/>
        </authorList>
    </citation>
    <scope>NUCLEOTIDE SEQUENCE</scope>
    <source>
        <strain evidence="2">MADBK_172401_WGS</strain>
        <tissue evidence="2">Digestive gland</tissue>
    </source>
</reference>
<gene>
    <name evidence="2" type="ORF">GWK47_053499</name>
</gene>